<keyword evidence="4" id="KW-1185">Reference proteome</keyword>
<dbReference type="FunFam" id="3.40.50.720:FF:000084">
    <property type="entry name" value="Short-chain dehydrogenase reductase"/>
    <property type="match status" value="1"/>
</dbReference>
<accession>A0A518H2W4</accession>
<evidence type="ECO:0000256" key="1">
    <source>
        <dbReference type="ARBA" id="ARBA00006484"/>
    </source>
</evidence>
<protein>
    <submittedName>
        <fullName evidence="3">Glucose 1-dehydrogenase B</fullName>
        <ecNumber evidence="3">1.1.1.47</ecNumber>
    </submittedName>
</protein>
<dbReference type="SUPFAM" id="SSF51735">
    <property type="entry name" value="NAD(P)-binding Rossmann-fold domains"/>
    <property type="match status" value="1"/>
</dbReference>
<dbReference type="InterPro" id="IPR020904">
    <property type="entry name" value="Sc_DH/Rdtase_CS"/>
</dbReference>
<dbReference type="RefSeq" id="WP_145270590.1">
    <property type="nucleotide sequence ID" value="NZ_CP036426.1"/>
</dbReference>
<dbReference type="PRINTS" id="PR00080">
    <property type="entry name" value="SDRFAMILY"/>
</dbReference>
<dbReference type="AlphaFoldDB" id="A0A518H2W4"/>
<dbReference type="EC" id="1.1.1.47" evidence="3"/>
<organism evidence="3 4">
    <name type="scientific">Tautonia plasticadhaerens</name>
    <dbReference type="NCBI Taxonomy" id="2527974"/>
    <lineage>
        <taxon>Bacteria</taxon>
        <taxon>Pseudomonadati</taxon>
        <taxon>Planctomycetota</taxon>
        <taxon>Planctomycetia</taxon>
        <taxon>Isosphaerales</taxon>
        <taxon>Isosphaeraceae</taxon>
        <taxon>Tautonia</taxon>
    </lineage>
</organism>
<evidence type="ECO:0000313" key="4">
    <source>
        <dbReference type="Proteomes" id="UP000317835"/>
    </source>
</evidence>
<dbReference type="KEGG" id="tpla:ElP_30760"/>
<dbReference type="GO" id="GO:0047936">
    <property type="term" value="F:glucose 1-dehydrogenase [NAD(P)+] activity"/>
    <property type="evidence" value="ECO:0007669"/>
    <property type="project" value="UniProtKB-EC"/>
</dbReference>
<evidence type="ECO:0000313" key="3">
    <source>
        <dbReference type="EMBL" id="QDV35173.1"/>
    </source>
</evidence>
<sequence>MNAANRLDGRSCLIVGGTGGIGLATASRFLAEGARVVVSGRTGDEVRAARGHLAPLGPAWAEEAETSDGDAVSSLFDRAIDRLGGRLDVLVHVAGISGRRYGDGPLHECSEAGWDAVMGVNARGVFLTNREAARRMLAQGPDEVGLRGTVLNLGSVTAWSFSPEFFGTYAYAASKAAVHAMTLQAASRYAADRIRFNAVAPALVETPMSARACQDPAIRAYLATKQPIAGAPGTPDDVAEAILYLCEPASRFVTGVVLAVDGGWCVSEGQHPSDDGTDG</sequence>
<dbReference type="InterPro" id="IPR036291">
    <property type="entry name" value="NAD(P)-bd_dom_sf"/>
</dbReference>
<dbReference type="PANTHER" id="PTHR24321">
    <property type="entry name" value="DEHYDROGENASES, SHORT CHAIN"/>
    <property type="match status" value="1"/>
</dbReference>
<comment type="similarity">
    <text evidence="1">Belongs to the short-chain dehydrogenases/reductases (SDR) family.</text>
</comment>
<keyword evidence="2 3" id="KW-0560">Oxidoreductase</keyword>
<dbReference type="OrthoDB" id="9803333at2"/>
<dbReference type="EMBL" id="CP036426">
    <property type="protein sequence ID" value="QDV35173.1"/>
    <property type="molecule type" value="Genomic_DNA"/>
</dbReference>
<dbReference type="Proteomes" id="UP000317835">
    <property type="component" value="Chromosome"/>
</dbReference>
<proteinExistence type="inferred from homology"/>
<dbReference type="PROSITE" id="PS00061">
    <property type="entry name" value="ADH_SHORT"/>
    <property type="match status" value="1"/>
</dbReference>
<dbReference type="InterPro" id="IPR002347">
    <property type="entry name" value="SDR_fam"/>
</dbReference>
<reference evidence="3 4" key="1">
    <citation type="submission" date="2019-02" db="EMBL/GenBank/DDBJ databases">
        <title>Deep-cultivation of Planctomycetes and their phenomic and genomic characterization uncovers novel biology.</title>
        <authorList>
            <person name="Wiegand S."/>
            <person name="Jogler M."/>
            <person name="Boedeker C."/>
            <person name="Pinto D."/>
            <person name="Vollmers J."/>
            <person name="Rivas-Marin E."/>
            <person name="Kohn T."/>
            <person name="Peeters S.H."/>
            <person name="Heuer A."/>
            <person name="Rast P."/>
            <person name="Oberbeckmann S."/>
            <person name="Bunk B."/>
            <person name="Jeske O."/>
            <person name="Meyerdierks A."/>
            <person name="Storesund J.E."/>
            <person name="Kallscheuer N."/>
            <person name="Luecker S."/>
            <person name="Lage O.M."/>
            <person name="Pohl T."/>
            <person name="Merkel B.J."/>
            <person name="Hornburger P."/>
            <person name="Mueller R.-W."/>
            <person name="Bruemmer F."/>
            <person name="Labrenz M."/>
            <person name="Spormann A.M."/>
            <person name="Op den Camp H."/>
            <person name="Overmann J."/>
            <person name="Amann R."/>
            <person name="Jetten M.S.M."/>
            <person name="Mascher T."/>
            <person name="Medema M.H."/>
            <person name="Devos D.P."/>
            <person name="Kaster A.-K."/>
            <person name="Ovreas L."/>
            <person name="Rohde M."/>
            <person name="Galperin M.Y."/>
            <person name="Jogler C."/>
        </authorList>
    </citation>
    <scope>NUCLEOTIDE SEQUENCE [LARGE SCALE GENOMIC DNA]</scope>
    <source>
        <strain evidence="3 4">ElP</strain>
    </source>
</reference>
<gene>
    <name evidence="3" type="primary">gdhB_1</name>
    <name evidence="3" type="ORF">ElP_30760</name>
</gene>
<name>A0A518H2W4_9BACT</name>
<dbReference type="Gene3D" id="3.40.50.720">
    <property type="entry name" value="NAD(P)-binding Rossmann-like Domain"/>
    <property type="match status" value="1"/>
</dbReference>
<evidence type="ECO:0000256" key="2">
    <source>
        <dbReference type="ARBA" id="ARBA00023002"/>
    </source>
</evidence>
<dbReference type="Pfam" id="PF13561">
    <property type="entry name" value="adh_short_C2"/>
    <property type="match status" value="1"/>
</dbReference>
<dbReference type="CDD" id="cd05233">
    <property type="entry name" value="SDR_c"/>
    <property type="match status" value="1"/>
</dbReference>
<dbReference type="PANTHER" id="PTHR24321:SF14">
    <property type="entry name" value="SHORT-CHAIN TYPE DEHYDROGENASE_REDUCTASE BLR2146-RELATED"/>
    <property type="match status" value="1"/>
</dbReference>
<dbReference type="PRINTS" id="PR00081">
    <property type="entry name" value="GDHRDH"/>
</dbReference>